<keyword evidence="9" id="KW-0067">ATP-binding</keyword>
<dbReference type="CDD" id="cd00075">
    <property type="entry name" value="HATPase"/>
    <property type="match status" value="1"/>
</dbReference>
<evidence type="ECO:0000256" key="3">
    <source>
        <dbReference type="ARBA" id="ARBA00012438"/>
    </source>
</evidence>
<keyword evidence="12 13" id="KW-0472">Membrane</keyword>
<dbReference type="GO" id="GO:0005524">
    <property type="term" value="F:ATP binding"/>
    <property type="evidence" value="ECO:0007669"/>
    <property type="project" value="UniProtKB-KW"/>
</dbReference>
<evidence type="ECO:0000256" key="4">
    <source>
        <dbReference type="ARBA" id="ARBA00022553"/>
    </source>
</evidence>
<keyword evidence="5" id="KW-0808">Transferase</keyword>
<dbReference type="InterPro" id="IPR005467">
    <property type="entry name" value="His_kinase_dom"/>
</dbReference>
<accession>A0A9E7DJJ0</accession>
<keyword evidence="6 13" id="KW-0812">Transmembrane</keyword>
<dbReference type="SUPFAM" id="SSF52402">
    <property type="entry name" value="Adenine nucleotide alpha hydrolases-like"/>
    <property type="match status" value="1"/>
</dbReference>
<dbReference type="Gene3D" id="3.30.450.40">
    <property type="match status" value="1"/>
</dbReference>
<feature type="transmembrane region" description="Helical" evidence="13">
    <location>
        <begin position="174"/>
        <end position="191"/>
    </location>
</feature>
<evidence type="ECO:0000256" key="7">
    <source>
        <dbReference type="ARBA" id="ARBA00022741"/>
    </source>
</evidence>
<keyword evidence="11" id="KW-0902">Two-component regulatory system</keyword>
<name>A0A9E7DJJ0_9FIRM</name>
<dbReference type="Proteomes" id="UP000831151">
    <property type="component" value="Chromosome"/>
</dbReference>
<dbReference type="PRINTS" id="PR00344">
    <property type="entry name" value="BCTRLSENSOR"/>
</dbReference>
<dbReference type="InterPro" id="IPR003661">
    <property type="entry name" value="HisK_dim/P_dom"/>
</dbReference>
<dbReference type="PANTHER" id="PTHR45569">
    <property type="entry name" value="SENSOR PROTEIN KDPD"/>
    <property type="match status" value="1"/>
</dbReference>
<evidence type="ECO:0000256" key="1">
    <source>
        <dbReference type="ARBA" id="ARBA00000085"/>
    </source>
</evidence>
<dbReference type="FunFam" id="3.30.565.10:FF:000006">
    <property type="entry name" value="Sensor histidine kinase WalK"/>
    <property type="match status" value="1"/>
</dbReference>
<dbReference type="InterPro" id="IPR038318">
    <property type="entry name" value="KdpD_sf"/>
</dbReference>
<dbReference type="EMBL" id="CP096649">
    <property type="protein sequence ID" value="UQK59204.1"/>
    <property type="molecule type" value="Genomic_DNA"/>
</dbReference>
<dbReference type="Pfam" id="PF00512">
    <property type="entry name" value="HisKA"/>
    <property type="match status" value="1"/>
</dbReference>
<dbReference type="InterPro" id="IPR003594">
    <property type="entry name" value="HATPase_dom"/>
</dbReference>
<protein>
    <recommendedName>
        <fullName evidence="3">histidine kinase</fullName>
        <ecNumber evidence="3">2.7.13.3</ecNumber>
    </recommendedName>
</protein>
<dbReference type="KEGG" id="fms:M1R53_00625"/>
<dbReference type="InterPro" id="IPR014729">
    <property type="entry name" value="Rossmann-like_a/b/a_fold"/>
</dbReference>
<keyword evidence="16" id="KW-1185">Reference proteome</keyword>
<proteinExistence type="predicted"/>
<feature type="transmembrane region" description="Helical" evidence="13">
    <location>
        <begin position="225"/>
        <end position="245"/>
    </location>
</feature>
<gene>
    <name evidence="15" type="ORF">M1R53_00625</name>
</gene>
<dbReference type="CDD" id="cd00082">
    <property type="entry name" value="HisKA"/>
    <property type="match status" value="1"/>
</dbReference>
<dbReference type="Pfam" id="PF02518">
    <property type="entry name" value="HATPase_c"/>
    <property type="match status" value="1"/>
</dbReference>
<comment type="catalytic activity">
    <reaction evidence="1">
        <text>ATP + protein L-histidine = ADP + protein N-phospho-L-histidine.</text>
        <dbReference type="EC" id="2.7.13.3"/>
    </reaction>
</comment>
<dbReference type="PANTHER" id="PTHR45569:SF1">
    <property type="entry name" value="SENSOR PROTEIN KDPD"/>
    <property type="match status" value="1"/>
</dbReference>
<evidence type="ECO:0000313" key="16">
    <source>
        <dbReference type="Proteomes" id="UP000831151"/>
    </source>
</evidence>
<dbReference type="GO" id="GO:0005886">
    <property type="term" value="C:plasma membrane"/>
    <property type="evidence" value="ECO:0007669"/>
    <property type="project" value="TreeGrafter"/>
</dbReference>
<dbReference type="Gene3D" id="1.10.287.130">
    <property type="match status" value="1"/>
</dbReference>
<evidence type="ECO:0000259" key="14">
    <source>
        <dbReference type="PROSITE" id="PS50109"/>
    </source>
</evidence>
<feature type="transmembrane region" description="Helical" evidence="13">
    <location>
        <begin position="150"/>
        <end position="168"/>
    </location>
</feature>
<dbReference type="GO" id="GO:0000155">
    <property type="term" value="F:phosphorelay sensor kinase activity"/>
    <property type="evidence" value="ECO:0007669"/>
    <property type="project" value="InterPro"/>
</dbReference>
<reference evidence="15" key="1">
    <citation type="submission" date="2022-04" db="EMBL/GenBank/DDBJ databases">
        <title>Complete genome sequences of Ezakiella coagulans and Fenollaria massiliensis.</title>
        <authorList>
            <person name="France M.T."/>
            <person name="Clifford J."/>
            <person name="Narina S."/>
            <person name="Rutt L."/>
            <person name="Ravel J."/>
        </authorList>
    </citation>
    <scope>NUCLEOTIDE SEQUENCE</scope>
    <source>
        <strain evidence="15">C0061C2</strain>
    </source>
</reference>
<dbReference type="InterPro" id="IPR004358">
    <property type="entry name" value="Sig_transdc_His_kin-like_C"/>
</dbReference>
<dbReference type="SMART" id="SM00387">
    <property type="entry name" value="HATPase_c"/>
    <property type="match status" value="1"/>
</dbReference>
<evidence type="ECO:0000256" key="6">
    <source>
        <dbReference type="ARBA" id="ARBA00022692"/>
    </source>
</evidence>
<dbReference type="Pfam" id="PF13493">
    <property type="entry name" value="DUF4118"/>
    <property type="match status" value="1"/>
</dbReference>
<organism evidence="15 16">
    <name type="scientific">Fenollaria massiliensis</name>
    <dbReference type="NCBI Taxonomy" id="938288"/>
    <lineage>
        <taxon>Bacteria</taxon>
        <taxon>Bacillati</taxon>
        <taxon>Bacillota</taxon>
        <taxon>Clostridia</taxon>
        <taxon>Eubacteriales</taxon>
        <taxon>Fenollaria</taxon>
    </lineage>
</organism>
<comment type="subcellular location">
    <subcellularLocation>
        <location evidence="2">Membrane</location>
        <topology evidence="2">Multi-pass membrane protein</topology>
    </subcellularLocation>
</comment>
<dbReference type="SMART" id="SM00388">
    <property type="entry name" value="HisKA"/>
    <property type="match status" value="1"/>
</dbReference>
<keyword evidence="10 13" id="KW-1133">Transmembrane helix</keyword>
<dbReference type="Gene3D" id="1.20.120.620">
    <property type="entry name" value="Backbone structure of the membrane domain of e. Coli histidine kinase receptor kdpd"/>
    <property type="match status" value="1"/>
</dbReference>
<dbReference type="EC" id="2.7.13.3" evidence="3"/>
<evidence type="ECO:0000256" key="10">
    <source>
        <dbReference type="ARBA" id="ARBA00022989"/>
    </source>
</evidence>
<dbReference type="InterPro" id="IPR025201">
    <property type="entry name" value="KdpD_TM"/>
</dbReference>
<evidence type="ECO:0000256" key="2">
    <source>
        <dbReference type="ARBA" id="ARBA00004141"/>
    </source>
</evidence>
<dbReference type="InterPro" id="IPR036097">
    <property type="entry name" value="HisK_dim/P_sf"/>
</dbReference>
<evidence type="ECO:0000256" key="11">
    <source>
        <dbReference type="ARBA" id="ARBA00023012"/>
    </source>
</evidence>
<evidence type="ECO:0000256" key="13">
    <source>
        <dbReference type="SAM" id="Phobius"/>
    </source>
</evidence>
<keyword evidence="4" id="KW-0597">Phosphoprotein</keyword>
<dbReference type="InterPro" id="IPR052023">
    <property type="entry name" value="Histidine_kinase_KdpD"/>
</dbReference>
<keyword evidence="7" id="KW-0547">Nucleotide-binding</keyword>
<dbReference type="Gene3D" id="3.30.565.10">
    <property type="entry name" value="Histidine kinase-like ATPase, C-terminal domain"/>
    <property type="match status" value="1"/>
</dbReference>
<dbReference type="SUPFAM" id="SSF47384">
    <property type="entry name" value="Homodimeric domain of signal transducing histidine kinase"/>
    <property type="match status" value="1"/>
</dbReference>
<dbReference type="InterPro" id="IPR029016">
    <property type="entry name" value="GAF-like_dom_sf"/>
</dbReference>
<dbReference type="RefSeq" id="WP_249242709.1">
    <property type="nucleotide sequence ID" value="NZ_CP096649.1"/>
</dbReference>
<evidence type="ECO:0000313" key="15">
    <source>
        <dbReference type="EMBL" id="UQK59204.1"/>
    </source>
</evidence>
<sequence>MDLIDRDLILVCISESQSNSQVIKEANEIAQNEKAKLIALYVSDRDKFQEKKDNDYLQDNLSLAENMGAMVEIIYDDDIASQIVNFAKLYKVKKIVIGKNRNDFKLLSLNTSIYDQVVKKSDRIDIYAVPINDKVKTYGFKENKNISKDLLIAFIILAISTLIGYIFYDFGYSDANIIMIYILGVFFIALVTYDELVSFISSVICVLAFNYCFTKPTLSLSVSNPEYIITFLVLLIVSFLTSKLASKIRKNAKNSSNMTYITKLLLETNQLLQTKISKHEIIETGCNQLSNLLNRNIVYYDIVDGKIQDPLIFKDDFRDADKEFLKELEIVKWVFAKNKSAGAGTEYLPDAKYLYYAIRFNTSVYGVIGIHLGKDRLDSVENKILLAILGDMSLALEKEKILKDKNEANLRIKDEQLKTNLLRSISHDLRTPLTTIYGNSDILLNNSENLTETMKLGLYRDIYDDSRWLLNLIENLLSVTRVEEGKSKLKIEPQMVEEVIEEALKHVSRDKKNHNITVDIDDDYLMADMDVRLIIQVIINLVDNAIKYTFEGSSINIRAYQDANKVIIQVADNGKGIEDTDKKKIFQKFYSANNKIIDSKRSIGLGLYLCRIIVKAHGGEISVTDNIPSGSVFTMVLKASQ</sequence>
<dbReference type="AlphaFoldDB" id="A0A9E7DJJ0"/>
<feature type="domain" description="Histidine kinase" evidence="14">
    <location>
        <begin position="424"/>
        <end position="641"/>
    </location>
</feature>
<evidence type="ECO:0000256" key="12">
    <source>
        <dbReference type="ARBA" id="ARBA00023136"/>
    </source>
</evidence>
<dbReference type="Gene3D" id="3.40.50.620">
    <property type="entry name" value="HUPs"/>
    <property type="match status" value="1"/>
</dbReference>
<dbReference type="SUPFAM" id="SSF55874">
    <property type="entry name" value="ATPase domain of HSP90 chaperone/DNA topoisomerase II/histidine kinase"/>
    <property type="match status" value="1"/>
</dbReference>
<keyword evidence="8" id="KW-0418">Kinase</keyword>
<evidence type="ECO:0000256" key="9">
    <source>
        <dbReference type="ARBA" id="ARBA00022840"/>
    </source>
</evidence>
<dbReference type="InterPro" id="IPR036890">
    <property type="entry name" value="HATPase_C_sf"/>
</dbReference>
<evidence type="ECO:0000256" key="8">
    <source>
        <dbReference type="ARBA" id="ARBA00022777"/>
    </source>
</evidence>
<dbReference type="PROSITE" id="PS50109">
    <property type="entry name" value="HIS_KIN"/>
    <property type="match status" value="1"/>
</dbReference>
<evidence type="ECO:0000256" key="5">
    <source>
        <dbReference type="ARBA" id="ARBA00022679"/>
    </source>
</evidence>